<dbReference type="Proteomes" id="UP001286456">
    <property type="component" value="Unassembled WGS sequence"/>
</dbReference>
<gene>
    <name evidence="3" type="ORF">B0T19DRAFT_461469</name>
</gene>
<evidence type="ECO:0000313" key="4">
    <source>
        <dbReference type="Proteomes" id="UP001286456"/>
    </source>
</evidence>
<protein>
    <submittedName>
        <fullName evidence="3">Uncharacterized protein</fullName>
    </submittedName>
</protein>
<name>A0AAE0INN7_9PEZI</name>
<sequence>MHPAENTPAAREAGAEDGVQQIPIWARSTYWTAVRSQMHDTLDQLLNARETETMELARENERLRARIRELKQELQQRRRFKELSDRLRALRTNVRDWIQRTFTPTVIPSPTLNLVQMPSFGGLEDFVALVRRVCVVDFDSGQPVPDRCRTVFNVVELLEAVVGHLIVTEIIAKPLRGRHRSFRDDMAPSLPVPQLMQTADPQARLAAYMNPGPGPDPDPNDNDDNNEAEPDWTSAAERTCHFDDNRDIFMLRIFDAIAAVYTCFAVPEPELDELQGIVHEAMMLAADIGTLQVNGLAVADAEFMRV</sequence>
<evidence type="ECO:0000256" key="1">
    <source>
        <dbReference type="SAM" id="Coils"/>
    </source>
</evidence>
<evidence type="ECO:0000313" key="3">
    <source>
        <dbReference type="EMBL" id="KAK3328107.1"/>
    </source>
</evidence>
<reference evidence="3" key="1">
    <citation type="journal article" date="2023" name="Mol. Phylogenet. Evol.">
        <title>Genome-scale phylogeny and comparative genomics of the fungal order Sordariales.</title>
        <authorList>
            <person name="Hensen N."/>
            <person name="Bonometti L."/>
            <person name="Westerberg I."/>
            <person name="Brannstrom I.O."/>
            <person name="Guillou S."/>
            <person name="Cros-Aarteil S."/>
            <person name="Calhoun S."/>
            <person name="Haridas S."/>
            <person name="Kuo A."/>
            <person name="Mondo S."/>
            <person name="Pangilinan J."/>
            <person name="Riley R."/>
            <person name="LaButti K."/>
            <person name="Andreopoulos B."/>
            <person name="Lipzen A."/>
            <person name="Chen C."/>
            <person name="Yan M."/>
            <person name="Daum C."/>
            <person name="Ng V."/>
            <person name="Clum A."/>
            <person name="Steindorff A."/>
            <person name="Ohm R.A."/>
            <person name="Martin F."/>
            <person name="Silar P."/>
            <person name="Natvig D.O."/>
            <person name="Lalanne C."/>
            <person name="Gautier V."/>
            <person name="Ament-Velasquez S.L."/>
            <person name="Kruys A."/>
            <person name="Hutchinson M.I."/>
            <person name="Powell A.J."/>
            <person name="Barry K."/>
            <person name="Miller A.N."/>
            <person name="Grigoriev I.V."/>
            <person name="Debuchy R."/>
            <person name="Gladieux P."/>
            <person name="Hiltunen Thoren M."/>
            <person name="Johannesson H."/>
        </authorList>
    </citation>
    <scope>NUCLEOTIDE SEQUENCE</scope>
    <source>
        <strain evidence="3">SMH4131-1</strain>
    </source>
</reference>
<reference evidence="3" key="2">
    <citation type="submission" date="2023-06" db="EMBL/GenBank/DDBJ databases">
        <authorList>
            <consortium name="Lawrence Berkeley National Laboratory"/>
            <person name="Haridas S."/>
            <person name="Hensen N."/>
            <person name="Bonometti L."/>
            <person name="Westerberg I."/>
            <person name="Brannstrom I.O."/>
            <person name="Guillou S."/>
            <person name="Cros-Aarteil S."/>
            <person name="Calhoun S."/>
            <person name="Kuo A."/>
            <person name="Mondo S."/>
            <person name="Pangilinan J."/>
            <person name="Riley R."/>
            <person name="Labutti K."/>
            <person name="Andreopoulos B."/>
            <person name="Lipzen A."/>
            <person name="Chen C."/>
            <person name="Yanf M."/>
            <person name="Daum C."/>
            <person name="Ng V."/>
            <person name="Clum A."/>
            <person name="Steindorff A."/>
            <person name="Ohm R."/>
            <person name="Martin F."/>
            <person name="Silar P."/>
            <person name="Natvig D."/>
            <person name="Lalanne C."/>
            <person name="Gautier V."/>
            <person name="Ament-Velasquez S.L."/>
            <person name="Kruys A."/>
            <person name="Hutchinson M.I."/>
            <person name="Powell A.J."/>
            <person name="Barry K."/>
            <person name="Miller A.N."/>
            <person name="Grigoriev I.V."/>
            <person name="Debuchy R."/>
            <person name="Gladieux P."/>
            <person name="Thoren M.H."/>
            <person name="Johannesson H."/>
        </authorList>
    </citation>
    <scope>NUCLEOTIDE SEQUENCE</scope>
    <source>
        <strain evidence="3">SMH4131-1</strain>
    </source>
</reference>
<proteinExistence type="predicted"/>
<comment type="caution">
    <text evidence="3">The sequence shown here is derived from an EMBL/GenBank/DDBJ whole genome shotgun (WGS) entry which is preliminary data.</text>
</comment>
<organism evidence="3 4">
    <name type="scientific">Cercophora scortea</name>
    <dbReference type="NCBI Taxonomy" id="314031"/>
    <lineage>
        <taxon>Eukaryota</taxon>
        <taxon>Fungi</taxon>
        <taxon>Dikarya</taxon>
        <taxon>Ascomycota</taxon>
        <taxon>Pezizomycotina</taxon>
        <taxon>Sordariomycetes</taxon>
        <taxon>Sordariomycetidae</taxon>
        <taxon>Sordariales</taxon>
        <taxon>Lasiosphaeriaceae</taxon>
        <taxon>Cercophora</taxon>
    </lineage>
</organism>
<dbReference type="EMBL" id="JAUEPO010000003">
    <property type="protein sequence ID" value="KAK3328107.1"/>
    <property type="molecule type" value="Genomic_DNA"/>
</dbReference>
<keyword evidence="4" id="KW-1185">Reference proteome</keyword>
<feature type="region of interest" description="Disordered" evidence="2">
    <location>
        <begin position="206"/>
        <end position="236"/>
    </location>
</feature>
<feature type="coiled-coil region" evidence="1">
    <location>
        <begin position="42"/>
        <end position="100"/>
    </location>
</feature>
<dbReference type="AlphaFoldDB" id="A0AAE0INN7"/>
<evidence type="ECO:0000256" key="2">
    <source>
        <dbReference type="SAM" id="MobiDB-lite"/>
    </source>
</evidence>
<accession>A0AAE0INN7</accession>
<keyword evidence="1" id="KW-0175">Coiled coil</keyword>
<feature type="compositionally biased region" description="Acidic residues" evidence="2">
    <location>
        <begin position="218"/>
        <end position="230"/>
    </location>
</feature>